<evidence type="ECO:0000313" key="8">
    <source>
        <dbReference type="EMBL" id="BCB83013.1"/>
    </source>
</evidence>
<dbReference type="PANTHER" id="PTHR24421">
    <property type="entry name" value="NITRATE/NITRITE SENSOR PROTEIN NARX-RELATED"/>
    <property type="match status" value="1"/>
</dbReference>
<dbReference type="InterPro" id="IPR036890">
    <property type="entry name" value="HATPase_C_sf"/>
</dbReference>
<name>A0A6F8YAG3_9ACTN</name>
<protein>
    <recommendedName>
        <fullName evidence="2">histidine kinase</fullName>
        <ecNumber evidence="2">2.7.13.3</ecNumber>
    </recommendedName>
</protein>
<evidence type="ECO:0000256" key="2">
    <source>
        <dbReference type="ARBA" id="ARBA00012438"/>
    </source>
</evidence>
<evidence type="ECO:0000259" key="7">
    <source>
        <dbReference type="Pfam" id="PF02518"/>
    </source>
</evidence>
<keyword evidence="4 8" id="KW-0418">Kinase</keyword>
<evidence type="ECO:0000256" key="1">
    <source>
        <dbReference type="ARBA" id="ARBA00000085"/>
    </source>
</evidence>
<evidence type="ECO:0000256" key="5">
    <source>
        <dbReference type="ARBA" id="ARBA00023012"/>
    </source>
</evidence>
<dbReference type="Gene3D" id="3.30.565.10">
    <property type="entry name" value="Histidine kinase-like ATPase, C-terminal domain"/>
    <property type="match status" value="1"/>
</dbReference>
<evidence type="ECO:0000256" key="3">
    <source>
        <dbReference type="ARBA" id="ARBA00022679"/>
    </source>
</evidence>
<proteinExistence type="predicted"/>
<keyword evidence="3" id="KW-0808">Transferase</keyword>
<feature type="transmembrane region" description="Helical" evidence="6">
    <location>
        <begin position="167"/>
        <end position="186"/>
    </location>
</feature>
<dbReference type="RefSeq" id="WP_173152996.1">
    <property type="nucleotide sequence ID" value="NZ_AP022871.1"/>
</dbReference>
<gene>
    <name evidence="8" type="ORF">Psuf_003260</name>
</gene>
<dbReference type="SUPFAM" id="SSF55874">
    <property type="entry name" value="ATPase domain of HSP90 chaperone/DNA topoisomerase II/histidine kinase"/>
    <property type="match status" value="1"/>
</dbReference>
<evidence type="ECO:0000313" key="9">
    <source>
        <dbReference type="Proteomes" id="UP000503011"/>
    </source>
</evidence>
<reference evidence="8 9" key="1">
    <citation type="submission" date="2020-03" db="EMBL/GenBank/DDBJ databases">
        <title>Whole genome shotgun sequence of Phytohabitans suffuscus NBRC 105367.</title>
        <authorList>
            <person name="Komaki H."/>
            <person name="Tamura T."/>
        </authorList>
    </citation>
    <scope>NUCLEOTIDE SEQUENCE [LARGE SCALE GENOMIC DNA]</scope>
    <source>
        <strain evidence="8 9">NBRC 105367</strain>
    </source>
</reference>
<dbReference type="PANTHER" id="PTHR24421:SF10">
    <property type="entry name" value="NITRATE_NITRITE SENSOR PROTEIN NARQ"/>
    <property type="match status" value="1"/>
</dbReference>
<evidence type="ECO:0000256" key="4">
    <source>
        <dbReference type="ARBA" id="ARBA00022777"/>
    </source>
</evidence>
<sequence length="391" mass="40851">MSARTAAREADVDAVAGARVRGERISASVVVASRLGALVLLATTLLADLDDLRRAPYALVVALVVAESAVLIGACLRARHVARRWVMADAAFLAVSLWCAGRAPVVDDSTGVSVLYNFATVASIALGLPAWSLGTAVATAFPLIVANIGVALPDDPRYPLWNAVPDSLVFLGNAVVVWVIASLVRWSAAALDRHRATVVTRAETLARERERARQGRALGARLLSTLEQVAATPGAVEPALRAHVEAEVAWLRAMVRDGLPDDTGDLRTMLLAVAGEKTAQGMRVAVQVPDELPDLTQERVAALAGAAREALTNVGRHAGTNAARLSVAVADALTVEVVDEGRGYDPARRPAGTGQLQSIGQRMAEVGGAATIASTPGLGTRVVLRVPVGRR</sequence>
<keyword evidence="6" id="KW-0812">Transmembrane</keyword>
<keyword evidence="9" id="KW-1185">Reference proteome</keyword>
<evidence type="ECO:0000256" key="6">
    <source>
        <dbReference type="SAM" id="Phobius"/>
    </source>
</evidence>
<organism evidence="8 9">
    <name type="scientific">Phytohabitans suffuscus</name>
    <dbReference type="NCBI Taxonomy" id="624315"/>
    <lineage>
        <taxon>Bacteria</taxon>
        <taxon>Bacillati</taxon>
        <taxon>Actinomycetota</taxon>
        <taxon>Actinomycetes</taxon>
        <taxon>Micromonosporales</taxon>
        <taxon>Micromonosporaceae</taxon>
    </lineage>
</organism>
<feature type="transmembrane region" description="Helical" evidence="6">
    <location>
        <begin position="135"/>
        <end position="152"/>
    </location>
</feature>
<accession>A0A6F8YAG3</accession>
<feature type="transmembrane region" description="Helical" evidence="6">
    <location>
        <begin position="29"/>
        <end position="49"/>
    </location>
</feature>
<dbReference type="InterPro" id="IPR003594">
    <property type="entry name" value="HATPase_dom"/>
</dbReference>
<feature type="domain" description="Histidine kinase/HSP90-like ATPase" evidence="7">
    <location>
        <begin position="305"/>
        <end position="388"/>
    </location>
</feature>
<dbReference type="Proteomes" id="UP000503011">
    <property type="component" value="Chromosome"/>
</dbReference>
<reference evidence="8 9" key="2">
    <citation type="submission" date="2020-03" db="EMBL/GenBank/DDBJ databases">
        <authorList>
            <person name="Ichikawa N."/>
            <person name="Kimura A."/>
            <person name="Kitahashi Y."/>
            <person name="Uohara A."/>
        </authorList>
    </citation>
    <scope>NUCLEOTIDE SEQUENCE [LARGE SCALE GENOMIC DNA]</scope>
    <source>
        <strain evidence="8 9">NBRC 105367</strain>
    </source>
</reference>
<dbReference type="GO" id="GO:0000160">
    <property type="term" value="P:phosphorelay signal transduction system"/>
    <property type="evidence" value="ECO:0007669"/>
    <property type="project" value="UniProtKB-KW"/>
</dbReference>
<feature type="transmembrane region" description="Helical" evidence="6">
    <location>
        <begin position="55"/>
        <end position="74"/>
    </location>
</feature>
<comment type="catalytic activity">
    <reaction evidence="1">
        <text>ATP + protein L-histidine = ADP + protein N-phospho-L-histidine.</text>
        <dbReference type="EC" id="2.7.13.3"/>
    </reaction>
</comment>
<keyword evidence="6" id="KW-1133">Transmembrane helix</keyword>
<dbReference type="AlphaFoldDB" id="A0A6F8YAG3"/>
<dbReference type="Pfam" id="PF02518">
    <property type="entry name" value="HATPase_c"/>
    <property type="match status" value="1"/>
</dbReference>
<dbReference type="CDD" id="cd16917">
    <property type="entry name" value="HATPase_UhpB-NarQ-NarX-like"/>
    <property type="match status" value="1"/>
</dbReference>
<dbReference type="KEGG" id="psuu:Psuf_003260"/>
<keyword evidence="6" id="KW-0472">Membrane</keyword>
<dbReference type="GO" id="GO:0004673">
    <property type="term" value="F:protein histidine kinase activity"/>
    <property type="evidence" value="ECO:0007669"/>
    <property type="project" value="UniProtKB-EC"/>
</dbReference>
<dbReference type="InterPro" id="IPR050482">
    <property type="entry name" value="Sensor_HK_TwoCompSys"/>
</dbReference>
<dbReference type="EMBL" id="AP022871">
    <property type="protein sequence ID" value="BCB83013.1"/>
    <property type="molecule type" value="Genomic_DNA"/>
</dbReference>
<keyword evidence="5" id="KW-0902">Two-component regulatory system</keyword>
<dbReference type="EC" id="2.7.13.3" evidence="2"/>